<dbReference type="PANTHER" id="PTHR11559">
    <property type="entry name" value="CARBOXYLESTERASE"/>
    <property type="match status" value="1"/>
</dbReference>
<sequence length="561" mass="59701">MKSLVSLAVLALSYAVDAAPTSSAASALPTIDLGYAVHRATVNSTGQYYNFSNIAFAEPPLGALRFTAPVPPKGRNRTVNDGQQTRICPQANPAWELVAAQYLTGVNVSTLAAQQSNSTLSLSSIPKPGPTENEDCLLLDVLVPEPIFNSKKKRTGSSKGAPVLVWIYGGGYTGGSKGGSGNPAGLIAASQVDKSEGVVFVAMNYRVGMFGWLSGPTFQANGTANVGLYDQRLALEWVQKNIHLFGGDPNRVTVIGESAGGGSIMHHITAYGGLKGKAPFQQAIPQSPAFQNMPSANQQELVFNKVLTYASFLTNRTIATLPQLRALPTSVLQTVNAIAVGLSSYGTFTFGPAVDGKYVPALPGQLLLHGQFDSSVKLMVGHNSNEGLFFTSPFITDNTTFSAFTSSQLPGASSTVLSYITNTLYPAVFDGTYGYRTQMQRANLIVAESSFTCTTRYLATAFRNQTYSYFFTVPPGLHGQDIPYTFYNGAAAINATVARTLQGYITSFAQTGDPNFAGAPSFPRYGANATTLDIDLSSSGTLVRDSVANDRCTWWQKGLYN</sequence>
<protein>
    <recommendedName>
        <fullName evidence="3">Carboxylic ester hydrolase</fullName>
        <ecNumber evidence="3">3.1.1.-</ecNumber>
    </recommendedName>
</protein>
<dbReference type="Gene3D" id="3.40.50.1820">
    <property type="entry name" value="alpha/beta hydrolase"/>
    <property type="match status" value="1"/>
</dbReference>
<gene>
    <name evidence="5" type="ORF">PVAG01_02840</name>
</gene>
<dbReference type="InterPro" id="IPR050309">
    <property type="entry name" value="Type-B_Carboxylest/Lipase"/>
</dbReference>
<evidence type="ECO:0000256" key="2">
    <source>
        <dbReference type="ARBA" id="ARBA00022801"/>
    </source>
</evidence>
<evidence type="ECO:0000256" key="3">
    <source>
        <dbReference type="RuleBase" id="RU361235"/>
    </source>
</evidence>
<feature type="signal peptide" evidence="3">
    <location>
        <begin position="1"/>
        <end position="18"/>
    </location>
</feature>
<dbReference type="SUPFAM" id="SSF53474">
    <property type="entry name" value="alpha/beta-Hydrolases"/>
    <property type="match status" value="1"/>
</dbReference>
<keyword evidence="3" id="KW-0732">Signal</keyword>
<feature type="domain" description="Carboxylesterase type B" evidence="4">
    <location>
        <begin position="42"/>
        <end position="555"/>
    </location>
</feature>
<feature type="chain" id="PRO_5044997440" description="Carboxylic ester hydrolase" evidence="3">
    <location>
        <begin position="19"/>
        <end position="561"/>
    </location>
</feature>
<evidence type="ECO:0000313" key="6">
    <source>
        <dbReference type="Proteomes" id="UP001629113"/>
    </source>
</evidence>
<evidence type="ECO:0000259" key="4">
    <source>
        <dbReference type="Pfam" id="PF00135"/>
    </source>
</evidence>
<comment type="caution">
    <text evidence="5">The sequence shown here is derived from an EMBL/GenBank/DDBJ whole genome shotgun (WGS) entry which is preliminary data.</text>
</comment>
<evidence type="ECO:0000313" key="5">
    <source>
        <dbReference type="EMBL" id="KAL3426049.1"/>
    </source>
</evidence>
<evidence type="ECO:0000256" key="1">
    <source>
        <dbReference type="ARBA" id="ARBA00005964"/>
    </source>
</evidence>
<proteinExistence type="inferred from homology"/>
<dbReference type="EC" id="3.1.1.-" evidence="3"/>
<dbReference type="EMBL" id="JBFCZG010000002">
    <property type="protein sequence ID" value="KAL3426049.1"/>
    <property type="molecule type" value="Genomic_DNA"/>
</dbReference>
<dbReference type="InterPro" id="IPR002018">
    <property type="entry name" value="CarbesteraseB"/>
</dbReference>
<dbReference type="InterPro" id="IPR019826">
    <property type="entry name" value="Carboxylesterase_B_AS"/>
</dbReference>
<keyword evidence="6" id="KW-1185">Reference proteome</keyword>
<dbReference type="Pfam" id="PF00135">
    <property type="entry name" value="COesterase"/>
    <property type="match status" value="1"/>
</dbReference>
<organism evidence="5 6">
    <name type="scientific">Phlyctema vagabunda</name>
    <dbReference type="NCBI Taxonomy" id="108571"/>
    <lineage>
        <taxon>Eukaryota</taxon>
        <taxon>Fungi</taxon>
        <taxon>Dikarya</taxon>
        <taxon>Ascomycota</taxon>
        <taxon>Pezizomycotina</taxon>
        <taxon>Leotiomycetes</taxon>
        <taxon>Helotiales</taxon>
        <taxon>Dermateaceae</taxon>
        <taxon>Phlyctema</taxon>
    </lineage>
</organism>
<reference evidence="5 6" key="1">
    <citation type="submission" date="2024-06" db="EMBL/GenBank/DDBJ databases">
        <title>Complete genome of Phlyctema vagabunda strain 19-DSS-EL-015.</title>
        <authorList>
            <person name="Fiorenzani C."/>
        </authorList>
    </citation>
    <scope>NUCLEOTIDE SEQUENCE [LARGE SCALE GENOMIC DNA]</scope>
    <source>
        <strain evidence="5 6">19-DSS-EL-015</strain>
    </source>
</reference>
<keyword evidence="2 3" id="KW-0378">Hydrolase</keyword>
<accession>A0ABR4PRS5</accession>
<name>A0ABR4PRS5_9HELO</name>
<dbReference type="InterPro" id="IPR029058">
    <property type="entry name" value="AB_hydrolase_fold"/>
</dbReference>
<dbReference type="Proteomes" id="UP001629113">
    <property type="component" value="Unassembled WGS sequence"/>
</dbReference>
<dbReference type="PROSITE" id="PS00122">
    <property type="entry name" value="CARBOXYLESTERASE_B_1"/>
    <property type="match status" value="1"/>
</dbReference>
<comment type="similarity">
    <text evidence="1 3">Belongs to the type-B carboxylesterase/lipase family.</text>
</comment>